<dbReference type="Proteomes" id="UP000295830">
    <property type="component" value="Unassembled WGS sequence"/>
</dbReference>
<accession>A0A4V3ERS3</accession>
<feature type="binding site" evidence="8">
    <location>
        <position position="61"/>
    </location>
    <ligand>
        <name>beta-alanine</name>
        <dbReference type="ChEBI" id="CHEBI:57966"/>
    </ligand>
</feature>
<evidence type="ECO:0000256" key="5">
    <source>
        <dbReference type="ARBA" id="ARBA00022741"/>
    </source>
</evidence>
<evidence type="ECO:0000313" key="9">
    <source>
        <dbReference type="EMBL" id="TDT44588.1"/>
    </source>
</evidence>
<dbReference type="HAMAP" id="MF_00158">
    <property type="entry name" value="PanC"/>
    <property type="match status" value="1"/>
</dbReference>
<feature type="binding site" evidence="8">
    <location>
        <begin position="186"/>
        <end position="189"/>
    </location>
    <ligand>
        <name>ATP</name>
        <dbReference type="ChEBI" id="CHEBI:30616"/>
    </ligand>
</feature>
<dbReference type="SUPFAM" id="SSF52374">
    <property type="entry name" value="Nucleotidylyl transferase"/>
    <property type="match status" value="1"/>
</dbReference>
<dbReference type="OrthoDB" id="9773087at2"/>
<comment type="miscellaneous">
    <text evidence="8">The reaction proceeds by a bi uni uni bi ping pong mechanism.</text>
</comment>
<evidence type="ECO:0000313" key="10">
    <source>
        <dbReference type="Proteomes" id="UP000295830"/>
    </source>
</evidence>
<feature type="binding site" evidence="8">
    <location>
        <position position="61"/>
    </location>
    <ligand>
        <name>(R)-pantoate</name>
        <dbReference type="ChEBI" id="CHEBI:15980"/>
    </ligand>
</feature>
<dbReference type="UniPathway" id="UPA00028">
    <property type="reaction ID" value="UER00005"/>
</dbReference>
<evidence type="ECO:0000256" key="2">
    <source>
        <dbReference type="ARBA" id="ARBA00009256"/>
    </source>
</evidence>
<evidence type="ECO:0000256" key="1">
    <source>
        <dbReference type="ARBA" id="ARBA00004990"/>
    </source>
</evidence>
<dbReference type="PANTHER" id="PTHR21299">
    <property type="entry name" value="CYTIDYLATE KINASE/PANTOATE-BETA-ALANINE LIGASE"/>
    <property type="match status" value="1"/>
</dbReference>
<sequence>MKTVHTVSDLREAVDAYRQQGKRIALVPTMGNLHAGHLALVHDARERADIVITSIFVNPLQFGPNEDLDSYPRTLAEDQNRLADAGNDLVFAPSAREVYPNGIEYHTHVTVPAITELHCGASRPGHFTGVATVVTILFNMVRPDLAIFGEKDFQQLAVIRKLTRDLCLPIEIIGMPTFRESDGLAMSSRNNYLTDAERHKAIRLYEMLCETAERIKEGRRDFSTLSNEAIKTLDQEGFHPDYFNIVNSDSLEPAAYDDHNITILGAAWLGRTRLIDNVSLRLDPETD</sequence>
<protein>
    <recommendedName>
        <fullName evidence="8">Pantothenate synthetase</fullName>
        <shortName evidence="8">PS</shortName>
        <ecNumber evidence="8">6.3.2.1</ecNumber>
    </recommendedName>
    <alternativeName>
        <fullName evidence="8">Pantoate--beta-alanine ligase</fullName>
    </alternativeName>
    <alternativeName>
        <fullName evidence="8">Pantoate-activating enzyme</fullName>
    </alternativeName>
</protein>
<comment type="function">
    <text evidence="8">Catalyzes the condensation of pantoate with beta-alanine in an ATP-dependent reaction via a pantoyl-adenylate intermediate.</text>
</comment>
<comment type="caution">
    <text evidence="9">The sequence shown here is derived from an EMBL/GenBank/DDBJ whole genome shotgun (WGS) entry which is preliminary data.</text>
</comment>
<dbReference type="PANTHER" id="PTHR21299:SF1">
    <property type="entry name" value="PANTOATE--BETA-ALANINE LIGASE"/>
    <property type="match status" value="1"/>
</dbReference>
<name>A0A4V3ERS3_9GAMM</name>
<comment type="caution">
    <text evidence="8">Lacks conserved residue(s) required for the propagation of feature annotation.</text>
</comment>
<dbReference type="GO" id="GO:0004592">
    <property type="term" value="F:pantoate-beta-alanine ligase activity"/>
    <property type="evidence" value="ECO:0007669"/>
    <property type="project" value="UniProtKB-UniRule"/>
</dbReference>
<feature type="binding site" evidence="8">
    <location>
        <position position="155"/>
    </location>
    <ligand>
        <name>(R)-pantoate</name>
        <dbReference type="ChEBI" id="CHEBI:15980"/>
    </ligand>
</feature>
<feature type="binding site" evidence="8">
    <location>
        <begin position="30"/>
        <end position="37"/>
    </location>
    <ligand>
        <name>ATP</name>
        <dbReference type="ChEBI" id="CHEBI:30616"/>
    </ligand>
</feature>
<comment type="subcellular location">
    <subcellularLocation>
        <location evidence="8">Cytoplasm</location>
    </subcellularLocation>
</comment>
<dbReference type="RefSeq" id="WP_133734958.1">
    <property type="nucleotide sequence ID" value="NZ_SOAX01000001.1"/>
</dbReference>
<dbReference type="CDD" id="cd00560">
    <property type="entry name" value="PanC"/>
    <property type="match status" value="1"/>
</dbReference>
<dbReference type="InterPro" id="IPR003721">
    <property type="entry name" value="Pantoate_ligase"/>
</dbReference>
<gene>
    <name evidence="8" type="primary">panC</name>
    <name evidence="9" type="ORF">DES49_0701</name>
</gene>
<comment type="similarity">
    <text evidence="2 8">Belongs to the pantothenate synthetase family.</text>
</comment>
<dbReference type="FunFam" id="3.30.1300.10:FF:000001">
    <property type="entry name" value="Pantothenate synthetase"/>
    <property type="match status" value="1"/>
</dbReference>
<dbReference type="FunFam" id="3.40.50.620:FF:000013">
    <property type="entry name" value="Pantothenate synthetase"/>
    <property type="match status" value="1"/>
</dbReference>
<dbReference type="GO" id="GO:0005829">
    <property type="term" value="C:cytosol"/>
    <property type="evidence" value="ECO:0007669"/>
    <property type="project" value="TreeGrafter"/>
</dbReference>
<dbReference type="InterPro" id="IPR042176">
    <property type="entry name" value="Pantoate_ligase_C"/>
</dbReference>
<evidence type="ECO:0000256" key="6">
    <source>
        <dbReference type="ARBA" id="ARBA00022840"/>
    </source>
</evidence>
<dbReference type="EC" id="6.3.2.1" evidence="8"/>
<dbReference type="Pfam" id="PF02569">
    <property type="entry name" value="Pantoate_ligase"/>
    <property type="match status" value="1"/>
</dbReference>
<evidence type="ECO:0000256" key="8">
    <source>
        <dbReference type="HAMAP-Rule" id="MF_00158"/>
    </source>
</evidence>
<evidence type="ECO:0000256" key="4">
    <source>
        <dbReference type="ARBA" id="ARBA00022655"/>
    </source>
</evidence>
<dbReference type="GO" id="GO:0015940">
    <property type="term" value="P:pantothenate biosynthetic process"/>
    <property type="evidence" value="ECO:0007669"/>
    <property type="project" value="UniProtKB-UniRule"/>
</dbReference>
<keyword evidence="10" id="KW-1185">Reference proteome</keyword>
<dbReference type="NCBIfam" id="TIGR00018">
    <property type="entry name" value="panC"/>
    <property type="match status" value="1"/>
</dbReference>
<feature type="active site" description="Proton donor" evidence="8">
    <location>
        <position position="37"/>
    </location>
</feature>
<dbReference type="GO" id="GO:0005524">
    <property type="term" value="F:ATP binding"/>
    <property type="evidence" value="ECO:0007669"/>
    <property type="project" value="UniProtKB-KW"/>
</dbReference>
<proteinExistence type="inferred from homology"/>
<dbReference type="EMBL" id="SOAX01000001">
    <property type="protein sequence ID" value="TDT44588.1"/>
    <property type="molecule type" value="Genomic_DNA"/>
</dbReference>
<dbReference type="Gene3D" id="3.40.50.620">
    <property type="entry name" value="HUPs"/>
    <property type="match status" value="1"/>
</dbReference>
<comment type="pathway">
    <text evidence="1 8">Cofactor biosynthesis; (R)-pantothenate biosynthesis; (R)-pantothenate from (R)-pantoate and beta-alanine: step 1/1.</text>
</comment>
<feature type="binding site" evidence="8">
    <location>
        <begin position="149"/>
        <end position="152"/>
    </location>
    <ligand>
        <name>ATP</name>
        <dbReference type="ChEBI" id="CHEBI:30616"/>
    </ligand>
</feature>
<keyword evidence="3 8" id="KW-0436">Ligase</keyword>
<reference evidence="9 10" key="1">
    <citation type="submission" date="2019-03" db="EMBL/GenBank/DDBJ databases">
        <title>Genomic Encyclopedia of Type Strains, Phase IV (KMG-IV): sequencing the most valuable type-strain genomes for metagenomic binning, comparative biology and taxonomic classification.</title>
        <authorList>
            <person name="Goeker M."/>
        </authorList>
    </citation>
    <scope>NUCLEOTIDE SEQUENCE [LARGE SCALE GENOMIC DNA]</scope>
    <source>
        <strain evidence="9 10">DSM 15505</strain>
    </source>
</reference>
<dbReference type="InterPro" id="IPR014729">
    <property type="entry name" value="Rossmann-like_a/b/a_fold"/>
</dbReference>
<evidence type="ECO:0000256" key="7">
    <source>
        <dbReference type="ARBA" id="ARBA00048258"/>
    </source>
</evidence>
<dbReference type="AlphaFoldDB" id="A0A4V3ERS3"/>
<comment type="catalytic activity">
    <reaction evidence="7 8">
        <text>(R)-pantoate + beta-alanine + ATP = (R)-pantothenate + AMP + diphosphate + H(+)</text>
        <dbReference type="Rhea" id="RHEA:10912"/>
        <dbReference type="ChEBI" id="CHEBI:15378"/>
        <dbReference type="ChEBI" id="CHEBI:15980"/>
        <dbReference type="ChEBI" id="CHEBI:29032"/>
        <dbReference type="ChEBI" id="CHEBI:30616"/>
        <dbReference type="ChEBI" id="CHEBI:33019"/>
        <dbReference type="ChEBI" id="CHEBI:57966"/>
        <dbReference type="ChEBI" id="CHEBI:456215"/>
        <dbReference type="EC" id="6.3.2.1"/>
    </reaction>
</comment>
<keyword evidence="5 8" id="KW-0547">Nucleotide-binding</keyword>
<keyword evidence="4 8" id="KW-0566">Pantothenate biosynthesis</keyword>
<dbReference type="Gene3D" id="3.30.1300.10">
    <property type="entry name" value="Pantoate-beta-alanine ligase, C-terminal domain"/>
    <property type="match status" value="1"/>
</dbReference>
<keyword evidence="8" id="KW-0963">Cytoplasm</keyword>
<organism evidence="9 10">
    <name type="scientific">Halospina denitrificans</name>
    <dbReference type="NCBI Taxonomy" id="332522"/>
    <lineage>
        <taxon>Bacteria</taxon>
        <taxon>Pseudomonadati</taxon>
        <taxon>Pseudomonadota</taxon>
        <taxon>Gammaproteobacteria</taxon>
        <taxon>Halospina</taxon>
    </lineage>
</organism>
<keyword evidence="6 8" id="KW-0067">ATP-binding</keyword>
<comment type="subunit">
    <text evidence="8">Homodimer.</text>
</comment>
<evidence type="ECO:0000256" key="3">
    <source>
        <dbReference type="ARBA" id="ARBA00022598"/>
    </source>
</evidence>